<dbReference type="SUPFAM" id="SSF53756">
    <property type="entry name" value="UDP-Glycosyltransferase/glycogen phosphorylase"/>
    <property type="match status" value="1"/>
</dbReference>
<evidence type="ECO:0008006" key="4">
    <source>
        <dbReference type="Google" id="ProtNLM"/>
    </source>
</evidence>
<keyword evidence="1" id="KW-1133">Transmembrane helix</keyword>
<proteinExistence type="predicted"/>
<sequence length="387" mass="43747">MLCDMSQRLFLIFHGRFPSEKAAALFTAKSAGAFDDAGFAVTVLVPCRLGGGVRDPHTYYGLSRSVAVRYLPTLDLSFLFPFKRVGFLVSFVTFSFASFFYLLFRAPKSGIIYSNESLPLWLASLRFRNTFYEVHDFPERKQGFYRSLLRRMRWVLATNTWKGGELARMEPSVKRKLIVEPNAVDIEAFGNGGNKEEARVKLDLPRDKKLAIYTGHLYAWKGVDTLSEAAKVLPEDMRVVFVGGTEKDILRFKESYGGEKRIMIIGHRPHDEMPLWQAAADVLVVPNTGKEAISAHYTSPMKLFEYMASGRPIVASDLPSVREMLSEKNAILVVPDDPQALAEGIVRAFDPSTQILADRAREDIKRHSWTARAERISEFIRGRSVIH</sequence>
<dbReference type="Proteomes" id="UP000178168">
    <property type="component" value="Unassembled WGS sequence"/>
</dbReference>
<feature type="transmembrane region" description="Helical" evidence="1">
    <location>
        <begin position="85"/>
        <end position="104"/>
    </location>
</feature>
<evidence type="ECO:0000313" key="2">
    <source>
        <dbReference type="EMBL" id="OHA85677.1"/>
    </source>
</evidence>
<dbReference type="EMBL" id="MHUZ01000020">
    <property type="protein sequence ID" value="OHA85677.1"/>
    <property type="molecule type" value="Genomic_DNA"/>
</dbReference>
<accession>A0A1G2SKW5</accession>
<dbReference type="AlphaFoldDB" id="A0A1G2SKW5"/>
<dbReference type="PANTHER" id="PTHR12526:SF622">
    <property type="entry name" value="GLYCOSYLTRANSFERASE (GROUP I)"/>
    <property type="match status" value="1"/>
</dbReference>
<keyword evidence="1" id="KW-0812">Transmembrane</keyword>
<comment type="caution">
    <text evidence="2">The sequence shown here is derived from an EMBL/GenBank/DDBJ whole genome shotgun (WGS) entry which is preliminary data.</text>
</comment>
<reference evidence="2 3" key="1">
    <citation type="journal article" date="2016" name="Nat. Commun.">
        <title>Thousands of microbial genomes shed light on interconnected biogeochemical processes in an aquifer system.</title>
        <authorList>
            <person name="Anantharaman K."/>
            <person name="Brown C.T."/>
            <person name="Hug L.A."/>
            <person name="Sharon I."/>
            <person name="Castelle C.J."/>
            <person name="Probst A.J."/>
            <person name="Thomas B.C."/>
            <person name="Singh A."/>
            <person name="Wilkins M.J."/>
            <person name="Karaoz U."/>
            <person name="Brodie E.L."/>
            <person name="Williams K.H."/>
            <person name="Hubbard S.S."/>
            <person name="Banfield J.F."/>
        </authorList>
    </citation>
    <scope>NUCLEOTIDE SEQUENCE [LARGE SCALE GENOMIC DNA]</scope>
</reference>
<dbReference type="Pfam" id="PF13692">
    <property type="entry name" value="Glyco_trans_1_4"/>
    <property type="match status" value="1"/>
</dbReference>
<dbReference type="CDD" id="cd03794">
    <property type="entry name" value="GT4_WbuB-like"/>
    <property type="match status" value="1"/>
</dbReference>
<gene>
    <name evidence="2" type="ORF">A2591_02485</name>
</gene>
<dbReference type="STRING" id="1802730.A2591_02485"/>
<evidence type="ECO:0000313" key="3">
    <source>
        <dbReference type="Proteomes" id="UP000178168"/>
    </source>
</evidence>
<dbReference type="Gene3D" id="3.40.50.2000">
    <property type="entry name" value="Glycogen Phosphorylase B"/>
    <property type="match status" value="2"/>
</dbReference>
<keyword evidence="1" id="KW-0472">Membrane</keyword>
<evidence type="ECO:0000256" key="1">
    <source>
        <dbReference type="SAM" id="Phobius"/>
    </source>
</evidence>
<organism evidence="2 3">
    <name type="scientific">Candidatus Yonathbacteria bacterium RIFOXYD1_FULL_52_36</name>
    <dbReference type="NCBI Taxonomy" id="1802730"/>
    <lineage>
        <taxon>Bacteria</taxon>
        <taxon>Candidatus Yonathiibacteriota</taxon>
    </lineage>
</organism>
<protein>
    <recommendedName>
        <fullName evidence="4">Glycosyl transferase family 1 domain-containing protein</fullName>
    </recommendedName>
</protein>
<name>A0A1G2SKW5_9BACT</name>
<dbReference type="PANTHER" id="PTHR12526">
    <property type="entry name" value="GLYCOSYLTRANSFERASE"/>
    <property type="match status" value="1"/>
</dbReference>